<dbReference type="Gene3D" id="1.10.390.30">
    <property type="entry name" value="Peptidase M60, enhancin-like domain 3"/>
    <property type="match status" value="1"/>
</dbReference>
<dbReference type="PROSITE" id="PS51723">
    <property type="entry name" value="PEPTIDASE_M60"/>
    <property type="match status" value="1"/>
</dbReference>
<dbReference type="InterPro" id="IPR004954">
    <property type="entry name" value="Mucin-bd"/>
</dbReference>
<dbReference type="EMBL" id="MPDH01000017">
    <property type="protein sequence ID" value="PNP89363.1"/>
    <property type="molecule type" value="Genomic_DNA"/>
</dbReference>
<keyword evidence="3" id="KW-1185">Reference proteome</keyword>
<organism evidence="2 3">
    <name type="scientific">Listeria newyorkensis</name>
    <dbReference type="NCBI Taxonomy" id="1497681"/>
    <lineage>
        <taxon>Bacteria</taxon>
        <taxon>Bacillati</taxon>
        <taxon>Bacillota</taxon>
        <taxon>Bacilli</taxon>
        <taxon>Bacillales</taxon>
        <taxon>Listeriaceae</taxon>
        <taxon>Listeria</taxon>
    </lineage>
</organism>
<evidence type="ECO:0000313" key="2">
    <source>
        <dbReference type="EMBL" id="PNP89363.1"/>
    </source>
</evidence>
<evidence type="ECO:0000313" key="3">
    <source>
        <dbReference type="Proteomes" id="UP000236500"/>
    </source>
</evidence>
<dbReference type="Pfam" id="PF13402">
    <property type="entry name" value="Peptidase_M60"/>
    <property type="match status" value="1"/>
</dbReference>
<reference evidence="2 3" key="1">
    <citation type="submission" date="2016-11" db="EMBL/GenBank/DDBJ databases">
        <title>Whole Genome Sequence of Listeria newyorkensis.</title>
        <authorList>
            <person name="Frink S."/>
            <person name="Morales C."/>
            <person name="Kiang D."/>
        </authorList>
    </citation>
    <scope>NUCLEOTIDE SEQUENCE [LARGE SCALE GENOMIC DNA]</scope>
    <source>
        <strain evidence="2 3">F1604011-044</strain>
    </source>
</reference>
<comment type="caution">
    <text evidence="2">The sequence shown here is derived from an EMBL/GenBank/DDBJ whole genome shotgun (WGS) entry which is preliminary data.</text>
</comment>
<sequence length="883" mass="99984">MKNKWGMFLATLFLTAVVTIFTIDSSKADAATPMVKQLDKLENPTWLRNQGLTKGIDHDRQDLGVLLPGNATIEIRQINPKFKEQLKLELLNDDNRTEKSYSIGSSWTLVTATSDSVPFIKTTFTSEAPVVEYRVSATAIDLPVFKQGDQEADFFEKWDKSQAAFGLIRNEYIQILVPVRDKSYLKKMNDFPSINALFNYYDALFETYNELEGLSFTPKKATDKNIANRYFVKADKNGVGAAYYGVDYTAETGASVVSFWLRPYWGGLHEIGHGYQGDFMSDSSFNTSEVWNNIYADTMQKKLLGSTYSSGWLYENNTARLENTFEKNVYTTKINANNWDGRSKLYLLTLMKDKAGDQAFTHFNQSYRAAVASNTLNKGLLLLDLVSKYLGEASHYDFTAFLELVQGSMSNNQKLENVYSGNKAVYPLAALFSGSNLTTARKDIKLDSKWGLVSNEQLEKYKVKNTINIRFDINDFAQLKGKVLRIKDGADVIRKIKITSPIMTIKDMPIGIYSLDMPTGVSRFYEPASNYLAVSDDVSDMTIRMEELQTSTVAVEKMIFQGLGNVVFATATVDPENNSFELDVTKDAPHSYFADEYASIEVLDNQGKSVFKKGMNGEYTAIGKWQVPLKLGYTIRITHREPNRFNINGAPAKLVNLGSTQIFKVTKYGLMSDITGVTANDALDNYKVKLMGLAATINSNSIFKKEKYVNLKTKLRKGIDYLPEVDKIYFENMYKDLLFVSDEEDESSEYMFFGDKFRFDLRGFADWEFADLNINLATKQATFAQKTGQPNGDFAGTYASVSVYDKQGQLVHERKFNGRGYVPGYVKNMKIEEGYYITIMHEEYEGRLLFTNLETQKMMKTSKQVTYKVMVDGLLELPMKKSL</sequence>
<dbReference type="InterPro" id="IPR031161">
    <property type="entry name" value="Peptidase_M60_dom"/>
</dbReference>
<accession>A0ABX4XKX1</accession>
<dbReference type="Gene3D" id="3.40.390.80">
    <property type="entry name" value="Peptidase M60, enhancin-like domain 2"/>
    <property type="match status" value="1"/>
</dbReference>
<evidence type="ECO:0000259" key="1">
    <source>
        <dbReference type="PROSITE" id="PS51723"/>
    </source>
</evidence>
<dbReference type="SMART" id="SM01276">
    <property type="entry name" value="M60-like"/>
    <property type="match status" value="1"/>
</dbReference>
<protein>
    <recommendedName>
        <fullName evidence="1">Peptidase M60 domain-containing protein</fullName>
    </recommendedName>
</protein>
<dbReference type="Pfam" id="PF03272">
    <property type="entry name" value="Mucin_bdg"/>
    <property type="match status" value="2"/>
</dbReference>
<name>A0ABX4XKX1_9LIST</name>
<proteinExistence type="predicted"/>
<dbReference type="RefSeq" id="WP_103034998.1">
    <property type="nucleotide sequence ID" value="NZ_CP113980.1"/>
</dbReference>
<feature type="domain" description="Peptidase M60" evidence="1">
    <location>
        <begin position="58"/>
        <end position="356"/>
    </location>
</feature>
<gene>
    <name evidence="2" type="ORF">BMT55_12760</name>
</gene>
<dbReference type="Proteomes" id="UP000236500">
    <property type="component" value="Unassembled WGS sequence"/>
</dbReference>
<dbReference type="InterPro" id="IPR042279">
    <property type="entry name" value="Pep_M60_3"/>
</dbReference>